<dbReference type="AlphaFoldDB" id="A0A1H6R1H7"/>
<accession>A0A1H6R1H7</accession>
<keyword evidence="1" id="KW-1133">Transmembrane helix</keyword>
<feature type="transmembrane region" description="Helical" evidence="1">
    <location>
        <begin position="40"/>
        <end position="56"/>
    </location>
</feature>
<sequence>MKFSDNFKLWWWILLLLSTASILGYRLGDITSGNATTNDSFLLGLFVAMMLVPIFAEMEFLGIKLKQEIDELKESIRIQFGDIKSDIRNSQNQTLNATFHSFGPPPSENKLSELKQEIEIIKSNPELVEVEKEGVDSDIPTDDNIDLFVVRYKIERIVNRLFAYFFPDIANNQRMSLLEQISQLSRSGLINNDVKTVLPKVLATCNYAIHGRPLTRKQIDFVKDNADVVISALSATYENRDMF</sequence>
<keyword evidence="1" id="KW-0472">Membrane</keyword>
<gene>
    <name evidence="2" type="ORF">SAMN04487995_0937</name>
</gene>
<dbReference type="Proteomes" id="UP000199532">
    <property type="component" value="Unassembled WGS sequence"/>
</dbReference>
<keyword evidence="1" id="KW-0812">Transmembrane</keyword>
<evidence type="ECO:0000313" key="2">
    <source>
        <dbReference type="EMBL" id="SEI46327.1"/>
    </source>
</evidence>
<dbReference type="OrthoDB" id="9182830at2"/>
<dbReference type="EMBL" id="FNXY01000001">
    <property type="protein sequence ID" value="SEI46327.1"/>
    <property type="molecule type" value="Genomic_DNA"/>
</dbReference>
<reference evidence="2 3" key="1">
    <citation type="submission" date="2016-10" db="EMBL/GenBank/DDBJ databases">
        <authorList>
            <person name="de Groot N.N."/>
        </authorList>
    </citation>
    <scope>NUCLEOTIDE SEQUENCE [LARGE SCALE GENOMIC DNA]</scope>
    <source>
        <strain evidence="2 3">DSM 19938</strain>
    </source>
</reference>
<proteinExistence type="predicted"/>
<name>A0A1H6R1H7_9BACT</name>
<organism evidence="2 3">
    <name type="scientific">Dyadobacter koreensis</name>
    <dbReference type="NCBI Taxonomy" id="408657"/>
    <lineage>
        <taxon>Bacteria</taxon>
        <taxon>Pseudomonadati</taxon>
        <taxon>Bacteroidota</taxon>
        <taxon>Cytophagia</taxon>
        <taxon>Cytophagales</taxon>
        <taxon>Spirosomataceae</taxon>
        <taxon>Dyadobacter</taxon>
    </lineage>
</organism>
<keyword evidence="3" id="KW-1185">Reference proteome</keyword>
<evidence type="ECO:0000256" key="1">
    <source>
        <dbReference type="SAM" id="Phobius"/>
    </source>
</evidence>
<evidence type="ECO:0000313" key="3">
    <source>
        <dbReference type="Proteomes" id="UP000199532"/>
    </source>
</evidence>
<protein>
    <submittedName>
        <fullName evidence="2">Uncharacterized protein</fullName>
    </submittedName>
</protein>